<dbReference type="KEGG" id="gtt:GUITHDRAFT_119030"/>
<feature type="compositionally biased region" description="Polar residues" evidence="1">
    <location>
        <begin position="250"/>
        <end position="260"/>
    </location>
</feature>
<reference evidence="3" key="3">
    <citation type="submission" date="2015-06" db="UniProtKB">
        <authorList>
            <consortium name="EnsemblProtists"/>
        </authorList>
    </citation>
    <scope>IDENTIFICATION</scope>
</reference>
<accession>L1IG97</accession>
<protein>
    <submittedName>
        <fullName evidence="2 3">Uncharacterized protein</fullName>
    </submittedName>
</protein>
<reference evidence="4" key="2">
    <citation type="submission" date="2012-11" db="EMBL/GenBank/DDBJ databases">
        <authorList>
            <person name="Kuo A."/>
            <person name="Curtis B.A."/>
            <person name="Tanifuji G."/>
            <person name="Burki F."/>
            <person name="Gruber A."/>
            <person name="Irimia M."/>
            <person name="Maruyama S."/>
            <person name="Arias M.C."/>
            <person name="Ball S.G."/>
            <person name="Gile G.H."/>
            <person name="Hirakawa Y."/>
            <person name="Hopkins J.F."/>
            <person name="Rensing S.A."/>
            <person name="Schmutz J."/>
            <person name="Symeonidi A."/>
            <person name="Elias M."/>
            <person name="Eveleigh R.J."/>
            <person name="Herman E.K."/>
            <person name="Klute M.J."/>
            <person name="Nakayama T."/>
            <person name="Obornik M."/>
            <person name="Reyes-Prieto A."/>
            <person name="Armbrust E.V."/>
            <person name="Aves S.J."/>
            <person name="Beiko R.G."/>
            <person name="Coutinho P."/>
            <person name="Dacks J.B."/>
            <person name="Durnford D.G."/>
            <person name="Fast N.M."/>
            <person name="Green B.R."/>
            <person name="Grisdale C."/>
            <person name="Hempe F."/>
            <person name="Henrissat B."/>
            <person name="Hoppner M.P."/>
            <person name="Ishida K.-I."/>
            <person name="Kim E."/>
            <person name="Koreny L."/>
            <person name="Kroth P.G."/>
            <person name="Liu Y."/>
            <person name="Malik S.-B."/>
            <person name="Maier U.G."/>
            <person name="McRose D."/>
            <person name="Mock T."/>
            <person name="Neilson J.A."/>
            <person name="Onodera N.T."/>
            <person name="Poole A.M."/>
            <person name="Pritham E.J."/>
            <person name="Richards T.A."/>
            <person name="Rocap G."/>
            <person name="Roy S.W."/>
            <person name="Sarai C."/>
            <person name="Schaack S."/>
            <person name="Shirato S."/>
            <person name="Slamovits C.H."/>
            <person name="Spencer D.F."/>
            <person name="Suzuki S."/>
            <person name="Worden A.Z."/>
            <person name="Zauner S."/>
            <person name="Barry K."/>
            <person name="Bell C."/>
            <person name="Bharti A.K."/>
            <person name="Crow J.A."/>
            <person name="Grimwood J."/>
            <person name="Kramer R."/>
            <person name="Lindquist E."/>
            <person name="Lucas S."/>
            <person name="Salamov A."/>
            <person name="McFadden G.I."/>
            <person name="Lane C.E."/>
            <person name="Keeling P.J."/>
            <person name="Gray M.W."/>
            <person name="Grigoriev I.V."/>
            <person name="Archibald J.M."/>
        </authorList>
    </citation>
    <scope>NUCLEOTIDE SEQUENCE</scope>
    <source>
        <strain evidence="4">CCMP2712</strain>
    </source>
</reference>
<dbReference type="EMBL" id="JH993102">
    <property type="protein sequence ID" value="EKX34845.1"/>
    <property type="molecule type" value="Genomic_DNA"/>
</dbReference>
<evidence type="ECO:0000313" key="2">
    <source>
        <dbReference type="EMBL" id="EKX34845.1"/>
    </source>
</evidence>
<feature type="compositionally biased region" description="Acidic residues" evidence="1">
    <location>
        <begin position="237"/>
        <end position="247"/>
    </location>
</feature>
<reference evidence="2 4" key="1">
    <citation type="journal article" date="2012" name="Nature">
        <title>Algal genomes reveal evolutionary mosaicism and the fate of nucleomorphs.</title>
        <authorList>
            <consortium name="DOE Joint Genome Institute"/>
            <person name="Curtis B.A."/>
            <person name="Tanifuji G."/>
            <person name="Burki F."/>
            <person name="Gruber A."/>
            <person name="Irimia M."/>
            <person name="Maruyama S."/>
            <person name="Arias M.C."/>
            <person name="Ball S.G."/>
            <person name="Gile G.H."/>
            <person name="Hirakawa Y."/>
            <person name="Hopkins J.F."/>
            <person name="Kuo A."/>
            <person name="Rensing S.A."/>
            <person name="Schmutz J."/>
            <person name="Symeonidi A."/>
            <person name="Elias M."/>
            <person name="Eveleigh R.J."/>
            <person name="Herman E.K."/>
            <person name="Klute M.J."/>
            <person name="Nakayama T."/>
            <person name="Obornik M."/>
            <person name="Reyes-Prieto A."/>
            <person name="Armbrust E.V."/>
            <person name="Aves S.J."/>
            <person name="Beiko R.G."/>
            <person name="Coutinho P."/>
            <person name="Dacks J.B."/>
            <person name="Durnford D.G."/>
            <person name="Fast N.M."/>
            <person name="Green B.R."/>
            <person name="Grisdale C.J."/>
            <person name="Hempel F."/>
            <person name="Henrissat B."/>
            <person name="Hoppner M.P."/>
            <person name="Ishida K."/>
            <person name="Kim E."/>
            <person name="Koreny L."/>
            <person name="Kroth P.G."/>
            <person name="Liu Y."/>
            <person name="Malik S.B."/>
            <person name="Maier U.G."/>
            <person name="McRose D."/>
            <person name="Mock T."/>
            <person name="Neilson J.A."/>
            <person name="Onodera N.T."/>
            <person name="Poole A.M."/>
            <person name="Pritham E.J."/>
            <person name="Richards T.A."/>
            <person name="Rocap G."/>
            <person name="Roy S.W."/>
            <person name="Sarai C."/>
            <person name="Schaack S."/>
            <person name="Shirato S."/>
            <person name="Slamovits C.H."/>
            <person name="Spencer D.F."/>
            <person name="Suzuki S."/>
            <person name="Worden A.Z."/>
            <person name="Zauner S."/>
            <person name="Barry K."/>
            <person name="Bell C."/>
            <person name="Bharti A.K."/>
            <person name="Crow J.A."/>
            <person name="Grimwood J."/>
            <person name="Kramer R."/>
            <person name="Lindquist E."/>
            <person name="Lucas S."/>
            <person name="Salamov A."/>
            <person name="McFadden G.I."/>
            <person name="Lane C.E."/>
            <person name="Keeling P.J."/>
            <person name="Gray M.W."/>
            <person name="Grigoriev I.V."/>
            <person name="Archibald J.M."/>
        </authorList>
    </citation>
    <scope>NUCLEOTIDE SEQUENCE</scope>
    <source>
        <strain evidence="2 4">CCMP2712</strain>
    </source>
</reference>
<organism evidence="2">
    <name type="scientific">Guillardia theta (strain CCMP2712)</name>
    <name type="common">Cryptophyte</name>
    <dbReference type="NCBI Taxonomy" id="905079"/>
    <lineage>
        <taxon>Eukaryota</taxon>
        <taxon>Cryptophyceae</taxon>
        <taxon>Pyrenomonadales</taxon>
        <taxon>Geminigeraceae</taxon>
        <taxon>Guillardia</taxon>
    </lineage>
</organism>
<dbReference type="RefSeq" id="XP_005821825.1">
    <property type="nucleotide sequence ID" value="XM_005821768.1"/>
</dbReference>
<dbReference type="Proteomes" id="UP000011087">
    <property type="component" value="Unassembled WGS sequence"/>
</dbReference>
<keyword evidence="4" id="KW-1185">Reference proteome</keyword>
<feature type="region of interest" description="Disordered" evidence="1">
    <location>
        <begin position="207"/>
        <end position="260"/>
    </location>
</feature>
<dbReference type="AlphaFoldDB" id="L1IG97"/>
<evidence type="ECO:0000313" key="3">
    <source>
        <dbReference type="EnsemblProtists" id="EKX34845"/>
    </source>
</evidence>
<evidence type="ECO:0000313" key="4">
    <source>
        <dbReference type="Proteomes" id="UP000011087"/>
    </source>
</evidence>
<dbReference type="EnsemblProtists" id="EKX34845">
    <property type="protein sequence ID" value="EKX34845"/>
    <property type="gene ID" value="GUITHDRAFT_119030"/>
</dbReference>
<dbReference type="GeneID" id="17291585"/>
<dbReference type="PaxDb" id="55529-EKX34845"/>
<gene>
    <name evidence="2" type="ORF">GUITHDRAFT_119030</name>
</gene>
<proteinExistence type="predicted"/>
<name>L1IG97_GUITC</name>
<feature type="compositionally biased region" description="Polar residues" evidence="1">
    <location>
        <begin position="221"/>
        <end position="232"/>
    </location>
</feature>
<dbReference type="HOGENOM" id="CLU_1079443_0_0_1"/>
<evidence type="ECO:0000256" key="1">
    <source>
        <dbReference type="SAM" id="MobiDB-lite"/>
    </source>
</evidence>
<sequence>MVIYAMQNGEIRTGGWNKENQHHQTFKAAKARAMLKHSKILFKNDGSVITSELDDKPVYHFDMSQDSAIKRMNNGDYLFLRMQNINNHNADEKYVKFLIMRNNAEVQLNKKGITEEQKEMWNNRKAYDEKMMQEAKDVAKLPNSKIENWMTKSYKKPENPTQDDLKLVDMWDKRKDMPARYNLDLWIAQTHVLKTKNQLTPRLRQMKEEKENDTNTTNTNPQGMVTGASQFNGGMDSDSELSEEDDISGALNSAARNLYM</sequence>